<protein>
    <submittedName>
        <fullName evidence="2">Uncharacterized protein</fullName>
    </submittedName>
</protein>
<comment type="caution">
    <text evidence="2">The sequence shown here is derived from an EMBL/GenBank/DDBJ whole genome shotgun (WGS) entry which is preliminary data.</text>
</comment>
<sequence length="202" mass="23128">MQKRIPVFSVLVFMMYVNALEAAEMQPSVDTTIQTAVTLKEYPITNLASIRDLRLQRDDPERYYGSWQWVNHNGDRFIIHIQPYKEELDKGDKPVKADIICHYSIVKQGKKVEMDSGQSKESVLYGFTAEKQLLLAPVECKIEHLDQSCFFVFQFTSDKGDIANLKSGSQLSFFAKAFNKQSDNNTPTIPVDLIMKKTLTSY</sequence>
<dbReference type="RefSeq" id="WP_133473909.1">
    <property type="nucleotide sequence ID" value="NZ_SNWP01000010.1"/>
</dbReference>
<organism evidence="2 3">
    <name type="scientific">Sediminibacterium goheungense</name>
    <dbReference type="NCBI Taxonomy" id="1086393"/>
    <lineage>
        <taxon>Bacteria</taxon>
        <taxon>Pseudomonadati</taxon>
        <taxon>Bacteroidota</taxon>
        <taxon>Chitinophagia</taxon>
        <taxon>Chitinophagales</taxon>
        <taxon>Chitinophagaceae</taxon>
        <taxon>Sediminibacterium</taxon>
    </lineage>
</organism>
<proteinExistence type="predicted"/>
<gene>
    <name evidence="2" type="ORF">BC659_1400</name>
</gene>
<accession>A0A4R6J3F6</accession>
<dbReference type="Proteomes" id="UP000295741">
    <property type="component" value="Unassembled WGS sequence"/>
</dbReference>
<keyword evidence="3" id="KW-1185">Reference proteome</keyword>
<dbReference type="AlphaFoldDB" id="A0A4R6J3F6"/>
<feature type="signal peptide" evidence="1">
    <location>
        <begin position="1"/>
        <end position="19"/>
    </location>
</feature>
<evidence type="ECO:0000256" key="1">
    <source>
        <dbReference type="SAM" id="SignalP"/>
    </source>
</evidence>
<evidence type="ECO:0000313" key="2">
    <source>
        <dbReference type="EMBL" id="TDO29311.1"/>
    </source>
</evidence>
<evidence type="ECO:0000313" key="3">
    <source>
        <dbReference type="Proteomes" id="UP000295741"/>
    </source>
</evidence>
<dbReference type="EMBL" id="SNWP01000010">
    <property type="protein sequence ID" value="TDO29311.1"/>
    <property type="molecule type" value="Genomic_DNA"/>
</dbReference>
<feature type="chain" id="PRO_5020391880" evidence="1">
    <location>
        <begin position="20"/>
        <end position="202"/>
    </location>
</feature>
<reference evidence="2 3" key="1">
    <citation type="submission" date="2019-03" db="EMBL/GenBank/DDBJ databases">
        <title>Genomic Encyclopedia of Archaeal and Bacterial Type Strains, Phase II (KMG-II): from individual species to whole genera.</title>
        <authorList>
            <person name="Goeker M."/>
        </authorList>
    </citation>
    <scope>NUCLEOTIDE SEQUENCE [LARGE SCALE GENOMIC DNA]</scope>
    <source>
        <strain evidence="2 3">DSM 28323</strain>
    </source>
</reference>
<keyword evidence="1" id="KW-0732">Signal</keyword>
<name>A0A4R6J3F6_9BACT</name>